<dbReference type="Pfam" id="PF00271">
    <property type="entry name" value="Helicase_C"/>
    <property type="match status" value="1"/>
</dbReference>
<dbReference type="AlphaFoldDB" id="A0A6A5YUK6"/>
<keyword evidence="7" id="KW-1185">Reference proteome</keyword>
<evidence type="ECO:0000256" key="2">
    <source>
        <dbReference type="ARBA" id="ARBA00022801"/>
    </source>
</evidence>
<dbReference type="PANTHER" id="PTHR45626:SF22">
    <property type="entry name" value="DNA REPAIR PROTEIN RAD5"/>
    <property type="match status" value="1"/>
</dbReference>
<dbReference type="GO" id="GO:0005524">
    <property type="term" value="F:ATP binding"/>
    <property type="evidence" value="ECO:0007669"/>
    <property type="project" value="UniProtKB-KW"/>
</dbReference>
<gene>
    <name evidence="6" type="ORF">BDV96DRAFT_650834</name>
</gene>
<dbReference type="InterPro" id="IPR027417">
    <property type="entry name" value="P-loop_NTPase"/>
</dbReference>
<proteinExistence type="predicted"/>
<dbReference type="InterPro" id="IPR001650">
    <property type="entry name" value="Helicase_C-like"/>
</dbReference>
<dbReference type="InterPro" id="IPR050628">
    <property type="entry name" value="SNF2_RAD54_helicase_TF"/>
</dbReference>
<organism evidence="6 7">
    <name type="scientific">Lophiotrema nucula</name>
    <dbReference type="NCBI Taxonomy" id="690887"/>
    <lineage>
        <taxon>Eukaryota</taxon>
        <taxon>Fungi</taxon>
        <taxon>Dikarya</taxon>
        <taxon>Ascomycota</taxon>
        <taxon>Pezizomycotina</taxon>
        <taxon>Dothideomycetes</taxon>
        <taxon>Pleosporomycetidae</taxon>
        <taxon>Pleosporales</taxon>
        <taxon>Lophiotremataceae</taxon>
        <taxon>Lophiotrema</taxon>
    </lineage>
</organism>
<evidence type="ECO:0000256" key="1">
    <source>
        <dbReference type="ARBA" id="ARBA00022741"/>
    </source>
</evidence>
<feature type="domain" description="Helicase C-terminal" evidence="5">
    <location>
        <begin position="263"/>
        <end position="370"/>
    </location>
</feature>
<dbReference type="CDD" id="cd18793">
    <property type="entry name" value="SF2_C_SNF"/>
    <property type="match status" value="1"/>
</dbReference>
<dbReference type="Gene3D" id="3.40.50.300">
    <property type="entry name" value="P-loop containing nucleotide triphosphate hydrolases"/>
    <property type="match status" value="1"/>
</dbReference>
<reference evidence="6" key="1">
    <citation type="journal article" date="2020" name="Stud. Mycol.">
        <title>101 Dothideomycetes genomes: a test case for predicting lifestyles and emergence of pathogens.</title>
        <authorList>
            <person name="Haridas S."/>
            <person name="Albert R."/>
            <person name="Binder M."/>
            <person name="Bloem J."/>
            <person name="Labutti K."/>
            <person name="Salamov A."/>
            <person name="Andreopoulos B."/>
            <person name="Baker S."/>
            <person name="Barry K."/>
            <person name="Bills G."/>
            <person name="Bluhm B."/>
            <person name="Cannon C."/>
            <person name="Castanera R."/>
            <person name="Culley D."/>
            <person name="Daum C."/>
            <person name="Ezra D."/>
            <person name="Gonzalez J."/>
            <person name="Henrissat B."/>
            <person name="Kuo A."/>
            <person name="Liang C."/>
            <person name="Lipzen A."/>
            <person name="Lutzoni F."/>
            <person name="Magnuson J."/>
            <person name="Mondo S."/>
            <person name="Nolan M."/>
            <person name="Ohm R."/>
            <person name="Pangilinan J."/>
            <person name="Park H.-J."/>
            <person name="Ramirez L."/>
            <person name="Alfaro M."/>
            <person name="Sun H."/>
            <person name="Tritt A."/>
            <person name="Yoshinaga Y."/>
            <person name="Zwiers L.-H."/>
            <person name="Turgeon B."/>
            <person name="Goodwin S."/>
            <person name="Spatafora J."/>
            <person name="Crous P."/>
            <person name="Grigoriev I."/>
        </authorList>
    </citation>
    <scope>NUCLEOTIDE SEQUENCE</scope>
    <source>
        <strain evidence="6">CBS 627.86</strain>
    </source>
</reference>
<sequence>MLVDLQASIAIRQLARVEAEVGGEVRAEEACRANSVRTPLPPPYQENPFNFWHEINYNKLRVCTLPAFDYYIAPHLRKSNDASIAKIELYTSRIFSTLVLSRNTHSIVVDQNGVGRKVGDNLPSANIFTQDLRFTPQELEAYKQREDACGRGFQIDFQDTKADTNFEQLFAGEKSKKYGNKFQNLSSLSTHLGGFALRNVHTSEWRKRRAEGLPTLVACMKKGNALNPAEVRRPLNNPKRVVEQFMWGAPKFRFLLAIVRDVMFGKKKKDGHRKLVVFFQWPRSAEMFLKLVEFIGIRSVLVDADMKEHQQLKSIEQFNEEDDPKILISTYSLNIAGHDMQYQCATVVLAESAFNYPTEFQATSRVVRIGQSQPVDILRLFVEGTYQELQEACMLRKGAPMFAAYGALARARRELQESSSNLSASDIMAGALGLWRQRAQDPLNVQSTKQIALRKSQGAPSADEDKR</sequence>
<dbReference type="SUPFAM" id="SSF52540">
    <property type="entry name" value="P-loop containing nucleoside triphosphate hydrolases"/>
    <property type="match status" value="1"/>
</dbReference>
<evidence type="ECO:0000259" key="5">
    <source>
        <dbReference type="Pfam" id="PF00271"/>
    </source>
</evidence>
<keyword evidence="3" id="KW-0067">ATP-binding</keyword>
<dbReference type="OrthoDB" id="3798561at2759"/>
<dbReference type="GO" id="GO:0016787">
    <property type="term" value="F:hydrolase activity"/>
    <property type="evidence" value="ECO:0007669"/>
    <property type="project" value="UniProtKB-KW"/>
</dbReference>
<feature type="region of interest" description="Disordered" evidence="4">
    <location>
        <begin position="446"/>
        <end position="467"/>
    </location>
</feature>
<dbReference type="PANTHER" id="PTHR45626">
    <property type="entry name" value="TRANSCRIPTION TERMINATION FACTOR 2-RELATED"/>
    <property type="match status" value="1"/>
</dbReference>
<evidence type="ECO:0000256" key="4">
    <source>
        <dbReference type="SAM" id="MobiDB-lite"/>
    </source>
</evidence>
<dbReference type="GO" id="GO:0006281">
    <property type="term" value="P:DNA repair"/>
    <property type="evidence" value="ECO:0007669"/>
    <property type="project" value="TreeGrafter"/>
</dbReference>
<evidence type="ECO:0000313" key="6">
    <source>
        <dbReference type="EMBL" id="KAF2110730.1"/>
    </source>
</evidence>
<dbReference type="EMBL" id="ML977337">
    <property type="protein sequence ID" value="KAF2110730.1"/>
    <property type="molecule type" value="Genomic_DNA"/>
</dbReference>
<keyword evidence="2 6" id="KW-0378">Hydrolase</keyword>
<protein>
    <submittedName>
        <fullName evidence="6">P-loop containing nucleoside triphosphate hydrolase protein</fullName>
    </submittedName>
</protein>
<dbReference type="GO" id="GO:0005634">
    <property type="term" value="C:nucleus"/>
    <property type="evidence" value="ECO:0007669"/>
    <property type="project" value="TreeGrafter"/>
</dbReference>
<evidence type="ECO:0000313" key="7">
    <source>
        <dbReference type="Proteomes" id="UP000799770"/>
    </source>
</evidence>
<keyword evidence="1" id="KW-0547">Nucleotide-binding</keyword>
<dbReference type="GO" id="GO:0008094">
    <property type="term" value="F:ATP-dependent activity, acting on DNA"/>
    <property type="evidence" value="ECO:0007669"/>
    <property type="project" value="TreeGrafter"/>
</dbReference>
<dbReference type="Proteomes" id="UP000799770">
    <property type="component" value="Unassembled WGS sequence"/>
</dbReference>
<name>A0A6A5YUK6_9PLEO</name>
<evidence type="ECO:0000256" key="3">
    <source>
        <dbReference type="ARBA" id="ARBA00022840"/>
    </source>
</evidence>
<dbReference type="InterPro" id="IPR049730">
    <property type="entry name" value="SNF2/RAD54-like_C"/>
</dbReference>
<accession>A0A6A5YUK6</accession>